<dbReference type="GO" id="GO:0008999">
    <property type="term" value="F:protein-N-terminal-alanine acetyltransferase activity"/>
    <property type="evidence" value="ECO:0007669"/>
    <property type="project" value="TreeGrafter"/>
</dbReference>
<dbReference type="Gene3D" id="3.40.630.30">
    <property type="match status" value="1"/>
</dbReference>
<dbReference type="RefSeq" id="WP_285968766.1">
    <property type="nucleotide sequence ID" value="NZ_CP127294.1"/>
</dbReference>
<dbReference type="GO" id="GO:1990189">
    <property type="term" value="F:protein N-terminal-serine acetyltransferase activity"/>
    <property type="evidence" value="ECO:0007669"/>
    <property type="project" value="TreeGrafter"/>
</dbReference>
<evidence type="ECO:0000259" key="1">
    <source>
        <dbReference type="PROSITE" id="PS51186"/>
    </source>
</evidence>
<protein>
    <submittedName>
        <fullName evidence="2">GNAT family N-acetyltransferase</fullName>
    </submittedName>
</protein>
<dbReference type="EMBL" id="CP127294">
    <property type="protein sequence ID" value="WIX78032.1"/>
    <property type="molecule type" value="Genomic_DNA"/>
</dbReference>
<dbReference type="SUPFAM" id="SSF55729">
    <property type="entry name" value="Acyl-CoA N-acyltransferases (Nat)"/>
    <property type="match status" value="1"/>
</dbReference>
<dbReference type="PANTHER" id="PTHR43441:SF3">
    <property type="entry name" value="ACETYLTRANSFERASE"/>
    <property type="match status" value="1"/>
</dbReference>
<gene>
    <name evidence="2" type="ORF">QRX50_42675</name>
</gene>
<name>A0A9Y2IE17_9PSEU</name>
<dbReference type="AlphaFoldDB" id="A0A9Y2IE17"/>
<evidence type="ECO:0000313" key="2">
    <source>
        <dbReference type="EMBL" id="WIX78032.1"/>
    </source>
</evidence>
<reference evidence="2 3" key="1">
    <citation type="submission" date="2023-06" db="EMBL/GenBank/DDBJ databases">
        <authorList>
            <person name="Oyuntsetseg B."/>
            <person name="Kim S.B."/>
        </authorList>
    </citation>
    <scope>NUCLEOTIDE SEQUENCE [LARGE SCALE GENOMIC DNA]</scope>
    <source>
        <strain evidence="2 3">2-15</strain>
    </source>
</reference>
<dbReference type="InterPro" id="IPR051908">
    <property type="entry name" value="Ribosomal_N-acetyltransferase"/>
</dbReference>
<dbReference type="PROSITE" id="PS51186">
    <property type="entry name" value="GNAT"/>
    <property type="match status" value="1"/>
</dbReference>
<dbReference type="InterPro" id="IPR016181">
    <property type="entry name" value="Acyl_CoA_acyltransferase"/>
</dbReference>
<dbReference type="PANTHER" id="PTHR43441">
    <property type="entry name" value="RIBOSOMAL-PROTEIN-SERINE ACETYLTRANSFERASE"/>
    <property type="match status" value="1"/>
</dbReference>
<organism evidence="2 3">
    <name type="scientific">Amycolatopsis carbonis</name>
    <dbReference type="NCBI Taxonomy" id="715471"/>
    <lineage>
        <taxon>Bacteria</taxon>
        <taxon>Bacillati</taxon>
        <taxon>Actinomycetota</taxon>
        <taxon>Actinomycetes</taxon>
        <taxon>Pseudonocardiales</taxon>
        <taxon>Pseudonocardiaceae</taxon>
        <taxon>Amycolatopsis</taxon>
    </lineage>
</organism>
<keyword evidence="3" id="KW-1185">Reference proteome</keyword>
<evidence type="ECO:0000313" key="3">
    <source>
        <dbReference type="Proteomes" id="UP001236014"/>
    </source>
</evidence>
<sequence length="174" mass="18976">MDTLTDGVVTLNRWRAEDLDVLVDTVSASREHIGEWLVWATDGYGRAEGTEFLTSTAERWASGEAQEYGIYTADSTLAGGCGLMRRDDGREIGYWLAKTCTGRGLATRATALLVAEAWRLGTPHVDILHDELNTRSGAIPARLGFTLHHKEAASDALAPACSGNDFVWRIQRPG</sequence>
<dbReference type="KEGG" id="acab:QRX50_42675"/>
<proteinExistence type="predicted"/>
<dbReference type="Proteomes" id="UP001236014">
    <property type="component" value="Chromosome"/>
</dbReference>
<dbReference type="GO" id="GO:0005737">
    <property type="term" value="C:cytoplasm"/>
    <property type="evidence" value="ECO:0007669"/>
    <property type="project" value="TreeGrafter"/>
</dbReference>
<accession>A0A9Y2IE17</accession>
<dbReference type="InterPro" id="IPR000182">
    <property type="entry name" value="GNAT_dom"/>
</dbReference>
<dbReference type="Pfam" id="PF13302">
    <property type="entry name" value="Acetyltransf_3"/>
    <property type="match status" value="1"/>
</dbReference>
<feature type="domain" description="N-acetyltransferase" evidence="1">
    <location>
        <begin position="9"/>
        <end position="173"/>
    </location>
</feature>